<protein>
    <submittedName>
        <fullName evidence="1">Uncharacterized protein</fullName>
    </submittedName>
</protein>
<dbReference type="GeneID" id="96154316"/>
<accession>A0A4P9TDA9</accession>
<sequence length="112" mass="12458">MTTVSVDGKELTIGETTVTLRHPIKETVRVNDVVVVLLDVPIGTIDNQNVIAFSKNGDRLWEIEPISDDPTADQAYVNIYINERGVWVVNPIGARCRVDVETGILVEKEITR</sequence>
<gene>
    <name evidence="1" type="ORF">FGF80_00100</name>
</gene>
<dbReference type="KEGG" id="npl:FGF80_00100"/>
<dbReference type="InterPro" id="IPR058263">
    <property type="entry name" value="DUF7957"/>
</dbReference>
<proteinExistence type="predicted"/>
<evidence type="ECO:0000313" key="1">
    <source>
        <dbReference type="EMBL" id="QCW01742.1"/>
    </source>
</evidence>
<dbReference type="EMBL" id="CP040637">
    <property type="protein sequence ID" value="QCW01742.1"/>
    <property type="molecule type" value="Genomic_DNA"/>
</dbReference>
<dbReference type="AlphaFoldDB" id="A0A4P9TDA9"/>
<dbReference type="Proteomes" id="UP000307562">
    <property type="component" value="Chromosome"/>
</dbReference>
<evidence type="ECO:0000313" key="2">
    <source>
        <dbReference type="Proteomes" id="UP000307562"/>
    </source>
</evidence>
<name>A0A4P9TDA9_9EURY</name>
<dbReference type="RefSeq" id="WP_138651475.1">
    <property type="nucleotide sequence ID" value="NZ_CP040637.1"/>
</dbReference>
<keyword evidence="2" id="KW-1185">Reference proteome</keyword>
<reference evidence="2" key="1">
    <citation type="submission" date="2019-05" db="EMBL/GenBank/DDBJ databases">
        <title>Complete Genome Sequence and Methylation Pattern of the Halophilic Archaeon Natrinema pallidum BOL6-1.</title>
        <authorList>
            <person name="DasSarma P."/>
            <person name="DasSarma B.P."/>
            <person name="DasSarma S.L."/>
            <person name="Martinez F.L."/>
            <person name="Guzman D."/>
            <person name="Roberts R.J."/>
            <person name="DasSarma S."/>
        </authorList>
    </citation>
    <scope>NUCLEOTIDE SEQUENCE [LARGE SCALE GENOMIC DNA]</scope>
    <source>
        <strain evidence="2">BOL6-1</strain>
    </source>
</reference>
<dbReference type="Pfam" id="PF25857">
    <property type="entry name" value="DUF7957"/>
    <property type="match status" value="1"/>
</dbReference>
<organism evidence="1 2">
    <name type="scientific">Natrinema pallidum</name>
    <dbReference type="NCBI Taxonomy" id="69527"/>
    <lineage>
        <taxon>Archaea</taxon>
        <taxon>Methanobacteriati</taxon>
        <taxon>Methanobacteriota</taxon>
        <taxon>Stenosarchaea group</taxon>
        <taxon>Halobacteria</taxon>
        <taxon>Halobacteriales</taxon>
        <taxon>Natrialbaceae</taxon>
        <taxon>Natrinema</taxon>
    </lineage>
</organism>